<feature type="transmembrane region" description="Helical" evidence="1">
    <location>
        <begin position="96"/>
        <end position="114"/>
    </location>
</feature>
<feature type="transmembrane region" description="Helical" evidence="1">
    <location>
        <begin position="126"/>
        <end position="150"/>
    </location>
</feature>
<evidence type="ECO:0000313" key="2">
    <source>
        <dbReference type="EMBL" id="CAB4579849.1"/>
    </source>
</evidence>
<sequence length="167" mass="17540">MSGTGFLSSRRIVRLDVIGTVVFTVSAVFAAVVFDGPAKVQGVVVDLALFTVGVAAFLWGYWVAVQRSRQDELSVAELYFLLGAAIPRDVKRTMNLCLLVQTVVAVATAMTRLTTPSDSASSGSSAGSTLAFGVLVPMFGLGLNGLWAAVHGTFGPRRKRSDDDGIG</sequence>
<protein>
    <submittedName>
        <fullName evidence="2">Unannotated protein</fullName>
    </submittedName>
</protein>
<proteinExistence type="predicted"/>
<dbReference type="AlphaFoldDB" id="A0A6J6EX02"/>
<reference evidence="2" key="1">
    <citation type="submission" date="2020-05" db="EMBL/GenBank/DDBJ databases">
        <authorList>
            <person name="Chiriac C."/>
            <person name="Salcher M."/>
            <person name="Ghai R."/>
            <person name="Kavagutti S V."/>
        </authorList>
    </citation>
    <scope>NUCLEOTIDE SEQUENCE</scope>
</reference>
<organism evidence="2">
    <name type="scientific">freshwater metagenome</name>
    <dbReference type="NCBI Taxonomy" id="449393"/>
    <lineage>
        <taxon>unclassified sequences</taxon>
        <taxon>metagenomes</taxon>
        <taxon>ecological metagenomes</taxon>
    </lineage>
</organism>
<accession>A0A6J6EX02</accession>
<evidence type="ECO:0000256" key="1">
    <source>
        <dbReference type="SAM" id="Phobius"/>
    </source>
</evidence>
<name>A0A6J6EX02_9ZZZZ</name>
<feature type="transmembrane region" description="Helical" evidence="1">
    <location>
        <begin position="40"/>
        <end position="64"/>
    </location>
</feature>
<feature type="transmembrane region" description="Helical" evidence="1">
    <location>
        <begin position="12"/>
        <end position="34"/>
    </location>
</feature>
<keyword evidence="1" id="KW-1133">Transmembrane helix</keyword>
<keyword evidence="1" id="KW-0812">Transmembrane</keyword>
<keyword evidence="1" id="KW-0472">Membrane</keyword>
<gene>
    <name evidence="2" type="ORF">UFOPK1722_00945</name>
</gene>
<dbReference type="EMBL" id="CAEZTS010000073">
    <property type="protein sequence ID" value="CAB4579849.1"/>
    <property type="molecule type" value="Genomic_DNA"/>
</dbReference>